<feature type="transmembrane region" description="Helical" evidence="1">
    <location>
        <begin position="5"/>
        <end position="22"/>
    </location>
</feature>
<evidence type="ECO:0000313" key="3">
    <source>
        <dbReference type="Proteomes" id="UP000078228"/>
    </source>
</evidence>
<protein>
    <recommendedName>
        <fullName evidence="4">DUF2939 domain-containing protein</fullName>
    </recommendedName>
</protein>
<evidence type="ECO:0008006" key="4">
    <source>
        <dbReference type="Google" id="ProtNLM"/>
    </source>
</evidence>
<evidence type="ECO:0000313" key="2">
    <source>
        <dbReference type="EMBL" id="OAU98494.1"/>
    </source>
</evidence>
<gene>
    <name evidence="2" type="ORF">AO384_0078</name>
</gene>
<dbReference type="Pfam" id="PF11159">
    <property type="entry name" value="DUF2939"/>
    <property type="match status" value="1"/>
</dbReference>
<dbReference type="PATRIC" id="fig|480.237.peg.1711"/>
<keyword evidence="1" id="KW-1133">Transmembrane helix</keyword>
<dbReference type="RefSeq" id="WP_064610443.1">
    <property type="nucleotide sequence ID" value="NZ_LXHB01000038.1"/>
</dbReference>
<name>A0A198UQE6_MORCA</name>
<reference evidence="2 3" key="1">
    <citation type="journal article" date="2016" name="Genome Biol. Evol.">
        <title>Comparative Genomic Analyses of the Moraxella catarrhalis Serosensitive and Seroresistant Lineages Demonstrate Their Independent Evolution.</title>
        <authorList>
            <person name="Earl J.P."/>
            <person name="de Vries S.P."/>
            <person name="Ahmed A."/>
            <person name="Powell E."/>
            <person name="Schultz M.P."/>
            <person name="Hermans P.W."/>
            <person name="Hill D.J."/>
            <person name="Zhou Z."/>
            <person name="Constantinidou C.I."/>
            <person name="Hu F.Z."/>
            <person name="Bootsma H.J."/>
            <person name="Ehrlich G.D."/>
        </authorList>
    </citation>
    <scope>NUCLEOTIDE SEQUENCE [LARGE SCALE GENOMIC DNA]</scope>
    <source>
        <strain evidence="2 3">Z7542</strain>
    </source>
</reference>
<sequence length="199" mass="22184">MRKSLTALIVIFLVLFGGYYAASPYLKLHQFKQAIDAQDVAPIIESVDFIRVKASVKEQIKTQMIAQSPELSQMLAIPHEPTTTNFEDGFAMMGAMFAVAMVDGLVDTLLTPSMIEMVMQGQELNLGEQAQLYGANPNELSELSSNFRADAFEYDTAYRGLNEFHVTITKPDNQKATTLVLERDGLFDWKVVDVILPLN</sequence>
<keyword evidence="1" id="KW-0472">Membrane</keyword>
<dbReference type="EMBL" id="LXHC01000001">
    <property type="protein sequence ID" value="OAU98494.1"/>
    <property type="molecule type" value="Genomic_DNA"/>
</dbReference>
<organism evidence="2 3">
    <name type="scientific">Moraxella catarrhalis</name>
    <name type="common">Branhamella catarrhalis</name>
    <dbReference type="NCBI Taxonomy" id="480"/>
    <lineage>
        <taxon>Bacteria</taxon>
        <taxon>Pseudomonadati</taxon>
        <taxon>Pseudomonadota</taxon>
        <taxon>Gammaproteobacteria</taxon>
        <taxon>Moraxellales</taxon>
        <taxon>Moraxellaceae</taxon>
        <taxon>Moraxella</taxon>
    </lineage>
</organism>
<dbReference type="AlphaFoldDB" id="A0A198UQE6"/>
<dbReference type="InterPro" id="IPR021330">
    <property type="entry name" value="DUF2939"/>
</dbReference>
<proteinExistence type="predicted"/>
<accession>A0A198UQE6</accession>
<dbReference type="OrthoDB" id="6660446at2"/>
<dbReference type="Proteomes" id="UP000078228">
    <property type="component" value="Unassembled WGS sequence"/>
</dbReference>
<comment type="caution">
    <text evidence="2">The sequence shown here is derived from an EMBL/GenBank/DDBJ whole genome shotgun (WGS) entry which is preliminary data.</text>
</comment>
<keyword evidence="1" id="KW-0812">Transmembrane</keyword>
<evidence type="ECO:0000256" key="1">
    <source>
        <dbReference type="SAM" id="Phobius"/>
    </source>
</evidence>
<keyword evidence="3" id="KW-1185">Reference proteome</keyword>